<dbReference type="SUPFAM" id="SSF51556">
    <property type="entry name" value="Metallo-dependent hydrolases"/>
    <property type="match status" value="1"/>
</dbReference>
<accession>A0A9P5GW55</accession>
<dbReference type="Proteomes" id="UP000701341">
    <property type="component" value="Unassembled WGS sequence"/>
</dbReference>
<dbReference type="InterPro" id="IPR032466">
    <property type="entry name" value="Metal_Hydrolase"/>
</dbReference>
<dbReference type="AlphaFoldDB" id="A0A9P5GW55"/>
<gene>
    <name evidence="2" type="ORF">PCG10_008037</name>
</gene>
<dbReference type="PANTHER" id="PTHR35563">
    <property type="entry name" value="BARREL METAL-DEPENDENT HYDROLASE, PUTATIVE (AFU_ORTHOLOGUE AFUA_1G16240)-RELATED"/>
    <property type="match status" value="1"/>
</dbReference>
<protein>
    <recommendedName>
        <fullName evidence="1">Amidohydrolase-related domain-containing protein</fullName>
    </recommendedName>
</protein>
<evidence type="ECO:0000259" key="1">
    <source>
        <dbReference type="Pfam" id="PF04909"/>
    </source>
</evidence>
<dbReference type="InterPro" id="IPR006680">
    <property type="entry name" value="Amidohydro-rel"/>
</dbReference>
<proteinExistence type="predicted"/>
<dbReference type="EMBL" id="JAAOZQ010000006">
    <property type="protein sequence ID" value="KAF7529327.1"/>
    <property type="molecule type" value="Genomic_DNA"/>
</dbReference>
<dbReference type="GO" id="GO:0016787">
    <property type="term" value="F:hydrolase activity"/>
    <property type="evidence" value="ECO:0007669"/>
    <property type="project" value="InterPro"/>
</dbReference>
<dbReference type="InterPro" id="IPR052358">
    <property type="entry name" value="Aro_Compnd_Degr_Hydrolases"/>
</dbReference>
<name>A0A9P5GW55_PENCR</name>
<dbReference type="Pfam" id="PF04909">
    <property type="entry name" value="Amidohydro_2"/>
    <property type="match status" value="1"/>
</dbReference>
<reference evidence="2" key="1">
    <citation type="submission" date="2020-02" db="EMBL/GenBank/DDBJ databases">
        <authorList>
            <person name="Lichtner F.J."/>
        </authorList>
    </citation>
    <scope>NUCLEOTIDE SEQUENCE</scope>
    <source>
        <strain evidence="2">G10</strain>
    </source>
</reference>
<comment type="caution">
    <text evidence="2">The sequence shown here is derived from an EMBL/GenBank/DDBJ whole genome shotgun (WGS) entry which is preliminary data.</text>
</comment>
<evidence type="ECO:0000313" key="2">
    <source>
        <dbReference type="EMBL" id="KAF7529327.1"/>
    </source>
</evidence>
<feature type="domain" description="Amidohydrolase-related" evidence="1">
    <location>
        <begin position="18"/>
        <end position="258"/>
    </location>
</feature>
<dbReference type="PANTHER" id="PTHR35563:SF2">
    <property type="entry name" value="BARREL METAL-DEPENDENT HYDROLASE, PUTATIVE (AFU_ORTHOLOGUE AFUA_1G16240)-RELATED"/>
    <property type="match status" value="1"/>
</dbReference>
<dbReference type="Gene3D" id="3.20.20.140">
    <property type="entry name" value="Metal-dependent hydrolases"/>
    <property type="match status" value="1"/>
</dbReference>
<organism evidence="2 3">
    <name type="scientific">Penicillium crustosum</name>
    <name type="common">Blue mold fungus</name>
    <dbReference type="NCBI Taxonomy" id="36656"/>
    <lineage>
        <taxon>Eukaryota</taxon>
        <taxon>Fungi</taxon>
        <taxon>Dikarya</taxon>
        <taxon>Ascomycota</taxon>
        <taxon>Pezizomycotina</taxon>
        <taxon>Eurotiomycetes</taxon>
        <taxon>Eurotiomycetidae</taxon>
        <taxon>Eurotiales</taxon>
        <taxon>Aspergillaceae</taxon>
        <taxon>Penicillium</taxon>
    </lineage>
</organism>
<sequence>MISEDSTAVLQLFPNGGWDVHHHIFEPERFPYSPDRHLTPPPATISRYNDFKRQLGITNSVLTHGLSYGSDCSCLTTFTTDLGPDITRAIGVIDPEVVTRSQLKDMHDAGVRGIRVNLYHYKAMHDLERQKVALRAHANALESRAGWSMAFTHVHPEFWPELKPVIANDVVSNGVHLVTDHFALLKGASMLPAGCQGDITKQEGFQALIELVRDGHLFVKISAPYRVSTEAPHFEDMKPLVRAFFDANPRQVLWGSDW</sequence>
<keyword evidence="3" id="KW-1185">Reference proteome</keyword>
<evidence type="ECO:0000313" key="3">
    <source>
        <dbReference type="Proteomes" id="UP000701341"/>
    </source>
</evidence>